<gene>
    <name evidence="1" type="ORF">H6G06_07365</name>
</gene>
<proteinExistence type="predicted"/>
<evidence type="ECO:0000313" key="2">
    <source>
        <dbReference type="Proteomes" id="UP000662185"/>
    </source>
</evidence>
<protein>
    <submittedName>
        <fullName evidence="1">Uncharacterized protein</fullName>
    </submittedName>
</protein>
<dbReference type="Proteomes" id="UP000662185">
    <property type="component" value="Unassembled WGS sequence"/>
</dbReference>
<dbReference type="RefSeq" id="WP_190558608.1">
    <property type="nucleotide sequence ID" value="NZ_JACJQU010000003.1"/>
</dbReference>
<name>A0A926WEX8_9NOST</name>
<comment type="caution">
    <text evidence="1">The sequence shown here is derived from an EMBL/GenBank/DDBJ whole genome shotgun (WGS) entry which is preliminary data.</text>
</comment>
<accession>A0A926WEX8</accession>
<dbReference type="EMBL" id="JACJQU010000003">
    <property type="protein sequence ID" value="MBD2293310.1"/>
    <property type="molecule type" value="Genomic_DNA"/>
</dbReference>
<dbReference type="AlphaFoldDB" id="A0A926WEX8"/>
<reference evidence="2" key="1">
    <citation type="journal article" date="2020" name="ISME J.">
        <title>Comparative genomics reveals insights into cyanobacterial evolution and habitat adaptation.</title>
        <authorList>
            <person name="Chen M.Y."/>
            <person name="Teng W.K."/>
            <person name="Zhao L."/>
            <person name="Hu C.X."/>
            <person name="Zhou Y.K."/>
            <person name="Han B.P."/>
            <person name="Song L.R."/>
            <person name="Shu W.S."/>
        </authorList>
    </citation>
    <scope>NUCLEOTIDE SEQUENCE [LARGE SCALE GENOMIC DNA]</scope>
    <source>
        <strain evidence="2">FACHB-251</strain>
    </source>
</reference>
<organism evidence="1 2">
    <name type="scientific">Anabaena sphaerica FACHB-251</name>
    <dbReference type="NCBI Taxonomy" id="2692883"/>
    <lineage>
        <taxon>Bacteria</taxon>
        <taxon>Bacillati</taxon>
        <taxon>Cyanobacteriota</taxon>
        <taxon>Cyanophyceae</taxon>
        <taxon>Nostocales</taxon>
        <taxon>Nostocaceae</taxon>
        <taxon>Anabaena</taxon>
    </lineage>
</organism>
<keyword evidence="2" id="KW-1185">Reference proteome</keyword>
<evidence type="ECO:0000313" key="1">
    <source>
        <dbReference type="EMBL" id="MBD2293310.1"/>
    </source>
</evidence>
<sequence length="105" mass="12426">MSRVAGIHVICEDRLRVERLDNGYFRSGHWWVAKKHITKQKLDKGIYFALHETKQELSYLQGIIEDWEQSSEDPKRIIFKIKAMSEQMEWKGKGAGEKGYLWLDD</sequence>